<keyword evidence="1" id="KW-0472">Membrane</keyword>
<sequence>MNAISSISREHQLVALIFYSAAAAVSKINTFISTIFYIIDFITGIPNSNAFNAAAVAASITTFVIASDDDEALPSFRLFQHDGRVTLITGRLCVGFHTSWQDKICAAKCARVLPRSGKWSTAHETPRV</sequence>
<keyword evidence="1" id="KW-1133">Transmembrane helix</keyword>
<dbReference type="EMBL" id="QXFX01000427">
    <property type="protein sequence ID" value="KAE9116121.1"/>
    <property type="molecule type" value="Genomic_DNA"/>
</dbReference>
<gene>
    <name evidence="2" type="ORF">PF010_g9076</name>
</gene>
<comment type="caution">
    <text evidence="2">The sequence shown here is derived from an EMBL/GenBank/DDBJ whole genome shotgun (WGS) entry which is preliminary data.</text>
</comment>
<reference evidence="2 3" key="1">
    <citation type="submission" date="2018-09" db="EMBL/GenBank/DDBJ databases">
        <title>Genomic investigation of the strawberry pathogen Phytophthora fragariae indicates pathogenicity is determined by transcriptional variation in three key races.</title>
        <authorList>
            <person name="Adams T.M."/>
            <person name="Armitage A.D."/>
            <person name="Sobczyk M.K."/>
            <person name="Bates H.J."/>
            <person name="Dunwell J.M."/>
            <person name="Nellist C.F."/>
            <person name="Harrison R.J."/>
        </authorList>
    </citation>
    <scope>NUCLEOTIDE SEQUENCE [LARGE SCALE GENOMIC DNA]</scope>
    <source>
        <strain evidence="2 3">ONT-3</strain>
    </source>
</reference>
<dbReference type="Proteomes" id="UP000488956">
    <property type="component" value="Unassembled WGS sequence"/>
</dbReference>
<protein>
    <submittedName>
        <fullName evidence="2">Uncharacterized protein</fullName>
    </submittedName>
</protein>
<proteinExistence type="predicted"/>
<evidence type="ECO:0000313" key="3">
    <source>
        <dbReference type="Proteomes" id="UP000488956"/>
    </source>
</evidence>
<evidence type="ECO:0000256" key="1">
    <source>
        <dbReference type="SAM" id="Phobius"/>
    </source>
</evidence>
<accession>A0A6G0LCM4</accession>
<evidence type="ECO:0000313" key="2">
    <source>
        <dbReference type="EMBL" id="KAE9116121.1"/>
    </source>
</evidence>
<organism evidence="2 3">
    <name type="scientific">Phytophthora fragariae</name>
    <dbReference type="NCBI Taxonomy" id="53985"/>
    <lineage>
        <taxon>Eukaryota</taxon>
        <taxon>Sar</taxon>
        <taxon>Stramenopiles</taxon>
        <taxon>Oomycota</taxon>
        <taxon>Peronosporomycetes</taxon>
        <taxon>Peronosporales</taxon>
        <taxon>Peronosporaceae</taxon>
        <taxon>Phytophthora</taxon>
    </lineage>
</organism>
<keyword evidence="1" id="KW-0812">Transmembrane</keyword>
<feature type="transmembrane region" description="Helical" evidence="1">
    <location>
        <begin position="12"/>
        <end position="39"/>
    </location>
</feature>
<dbReference type="AlphaFoldDB" id="A0A6G0LCM4"/>
<name>A0A6G0LCM4_9STRA</name>